<protein>
    <submittedName>
        <fullName evidence="2">(raccoon dog) hypothetical protein</fullName>
    </submittedName>
</protein>
<name>A0A811XWJ0_NYCPR</name>
<feature type="region of interest" description="Disordered" evidence="1">
    <location>
        <begin position="191"/>
        <end position="399"/>
    </location>
</feature>
<feature type="compositionally biased region" description="Basic and acidic residues" evidence="1">
    <location>
        <begin position="131"/>
        <end position="145"/>
    </location>
</feature>
<dbReference type="EMBL" id="CAJHUB010000650">
    <property type="protein sequence ID" value="CAD7668958.1"/>
    <property type="molecule type" value="Genomic_DNA"/>
</dbReference>
<evidence type="ECO:0000256" key="1">
    <source>
        <dbReference type="SAM" id="MobiDB-lite"/>
    </source>
</evidence>
<feature type="compositionally biased region" description="Basic residues" evidence="1">
    <location>
        <begin position="97"/>
        <end position="107"/>
    </location>
</feature>
<dbReference type="AlphaFoldDB" id="A0A811XWJ0"/>
<feature type="compositionally biased region" description="Pro residues" evidence="1">
    <location>
        <begin position="279"/>
        <end position="291"/>
    </location>
</feature>
<organism evidence="2 3">
    <name type="scientific">Nyctereutes procyonoides</name>
    <name type="common">Raccoon dog</name>
    <name type="synonym">Canis procyonoides</name>
    <dbReference type="NCBI Taxonomy" id="34880"/>
    <lineage>
        <taxon>Eukaryota</taxon>
        <taxon>Metazoa</taxon>
        <taxon>Chordata</taxon>
        <taxon>Craniata</taxon>
        <taxon>Vertebrata</taxon>
        <taxon>Euteleostomi</taxon>
        <taxon>Mammalia</taxon>
        <taxon>Eutheria</taxon>
        <taxon>Laurasiatheria</taxon>
        <taxon>Carnivora</taxon>
        <taxon>Caniformia</taxon>
        <taxon>Canidae</taxon>
        <taxon>Nyctereutes</taxon>
    </lineage>
</organism>
<keyword evidence="3" id="KW-1185">Reference proteome</keyword>
<feature type="region of interest" description="Disordered" evidence="1">
    <location>
        <begin position="1"/>
        <end position="169"/>
    </location>
</feature>
<accession>A0A811XWJ0</accession>
<comment type="caution">
    <text evidence="2">The sequence shown here is derived from an EMBL/GenBank/DDBJ whole genome shotgun (WGS) entry which is preliminary data.</text>
</comment>
<feature type="compositionally biased region" description="Pro residues" evidence="1">
    <location>
        <begin position="243"/>
        <end position="253"/>
    </location>
</feature>
<reference evidence="2" key="1">
    <citation type="submission" date="2020-12" db="EMBL/GenBank/DDBJ databases">
        <authorList>
            <consortium name="Molecular Ecology Group"/>
        </authorList>
    </citation>
    <scope>NUCLEOTIDE SEQUENCE</scope>
    <source>
        <strain evidence="2">TBG_1078</strain>
    </source>
</reference>
<feature type="compositionally biased region" description="Pro residues" evidence="1">
    <location>
        <begin position="361"/>
        <end position="371"/>
    </location>
</feature>
<feature type="compositionally biased region" description="Basic and acidic residues" evidence="1">
    <location>
        <begin position="113"/>
        <end position="123"/>
    </location>
</feature>
<feature type="compositionally biased region" description="Low complexity" evidence="1">
    <location>
        <begin position="224"/>
        <end position="242"/>
    </location>
</feature>
<gene>
    <name evidence="2" type="ORF">NYPRO_LOCUS1752</name>
</gene>
<dbReference type="Proteomes" id="UP000645828">
    <property type="component" value="Unassembled WGS sequence"/>
</dbReference>
<evidence type="ECO:0000313" key="3">
    <source>
        <dbReference type="Proteomes" id="UP000645828"/>
    </source>
</evidence>
<proteinExistence type="predicted"/>
<sequence length="447" mass="47226">MEVQGLRQIPLRGAPAAPRRSSLGWLLRPHLGAREPPAPEPLQTQEGSEGSGPGTQLGQQESRASATRSPREPPLQKGRRVCAQRTCCPEATTSRDRQRKVARRARRPGCGGRADRGGRDSRRPGRLRGCGSDREERAETREPSPRDNAGPGGGVSAAPRGSPRLFPPAAASCRQLLPALPPPPAAAAVLSAGRLPRVGEEPRSRGGGARGAAPRAEGKRAARGEAGARGPDGRPALLRARPTPSPPRPLPRPPDWREALQQEQQPARPTGRAGRRSPGRPPPARPLPAVGPSPSHSASSSLALLWRTGNQGSPSRPRKANFILIGKRTSSCAPDWARQEGGRTPRPIAALPSRGWETQPQSPPLALPPSPRLSRPARQGSWTNSPARVGESGPGGRGACNILSTGGLCPERGSRAPPRVVSRGWAGEGASQHLRFWDEVLPTSAQV</sequence>
<feature type="compositionally biased region" description="Polar residues" evidence="1">
    <location>
        <begin position="56"/>
        <end position="68"/>
    </location>
</feature>
<evidence type="ECO:0000313" key="2">
    <source>
        <dbReference type="EMBL" id="CAD7668958.1"/>
    </source>
</evidence>
<feature type="compositionally biased region" description="Low complexity" evidence="1">
    <location>
        <begin position="292"/>
        <end position="305"/>
    </location>
</feature>